<dbReference type="AlphaFoldDB" id="A0A347VTZ2"/>
<reference evidence="2 3" key="2">
    <citation type="journal article" date="2016" name="Infect. Immun.">
        <title>Helicobacter saguini, a Novel Helicobacter Isolated from Cotton-Top Tamarins with Ulcerative Colitis, Has Proinflammatory Properties and Induces Typhlocolitis and Dysplasia in Gnotobiotic IL-10-/- Mice.</title>
        <authorList>
            <person name="Shen Z."/>
            <person name="Mannion A."/>
            <person name="Whary M.T."/>
            <person name="Muthupalani S."/>
            <person name="Sheh A."/>
            <person name="Feng Y."/>
            <person name="Gong G."/>
            <person name="Vandamme P."/>
            <person name="Holcombe H.R."/>
            <person name="Paster B.J."/>
            <person name="Fox J.G."/>
        </authorList>
    </citation>
    <scope>NUCLEOTIDE SEQUENCE [LARGE SCALE GENOMIC DNA]</scope>
    <source>
        <strain evidence="2 3">MIT 97-6194</strain>
    </source>
</reference>
<comment type="caution">
    <text evidence="2">The sequence shown here is derived from an EMBL/GenBank/DDBJ whole genome shotgun (WGS) entry which is preliminary data.</text>
</comment>
<accession>A0A347VTZ2</accession>
<evidence type="ECO:0000313" key="3">
    <source>
        <dbReference type="Proteomes" id="UP000029714"/>
    </source>
</evidence>
<evidence type="ECO:0000313" key="1">
    <source>
        <dbReference type="EMBL" id="MWV70435.1"/>
    </source>
</evidence>
<reference evidence="2" key="3">
    <citation type="submission" date="2018-04" db="EMBL/GenBank/DDBJ databases">
        <authorList>
            <person name="Sheh A."/>
            <person name="Shen Z."/>
            <person name="Mannion A.J."/>
            <person name="Fox J.G."/>
        </authorList>
    </citation>
    <scope>NUCLEOTIDE SEQUENCE</scope>
    <source>
        <strain evidence="2">MIT 97-6194</strain>
    </source>
</reference>
<dbReference type="Proteomes" id="UP000029714">
    <property type="component" value="Unassembled WGS sequence"/>
</dbReference>
<sequence>MLKLKKLLYIFIFLTLILQNLQAKNYGGNYDWRMIGGGPLQLVSFHIGLDSSITHNGSTGYSIGASVGWNYFSAFYNVLDNVEHTFDVGFRVKYMFNHSAFETHLVGFETYLHFPCATSDSFLNFPQPVSLIVGGGAIFPYKDSKSSPNTELLAQQNALNGYYFEFGIGLAKYFIVNVNLLYRVSFFNEDSIKAMNNLTFSPQNFNLQPIEHSFHIEFAIF</sequence>
<evidence type="ECO:0008006" key="5">
    <source>
        <dbReference type="Google" id="ProtNLM"/>
    </source>
</evidence>
<dbReference type="Proteomes" id="UP000477070">
    <property type="component" value="Unassembled WGS sequence"/>
</dbReference>
<evidence type="ECO:0000313" key="2">
    <source>
        <dbReference type="EMBL" id="TLD93019.1"/>
    </source>
</evidence>
<organism evidence="2 3">
    <name type="scientific">Helicobacter saguini</name>
    <dbReference type="NCBI Taxonomy" id="1548018"/>
    <lineage>
        <taxon>Bacteria</taxon>
        <taxon>Pseudomonadati</taxon>
        <taxon>Campylobacterota</taxon>
        <taxon>Epsilonproteobacteria</taxon>
        <taxon>Campylobacterales</taxon>
        <taxon>Helicobacteraceae</taxon>
        <taxon>Helicobacter</taxon>
    </lineage>
</organism>
<reference evidence="1 4" key="4">
    <citation type="submission" date="2019-12" db="EMBL/GenBank/DDBJ databases">
        <title>Multi-Generational Helicobacter saguini Isolates.</title>
        <authorList>
            <person name="Mannion A."/>
            <person name="Shen Z."/>
            <person name="Fox J.G."/>
        </authorList>
    </citation>
    <scope>NUCLEOTIDE SEQUENCE [LARGE SCALE GENOMIC DNA]</scope>
    <source>
        <strain evidence="1">16-048</strain>
        <strain evidence="4">16-048 (F4)</strain>
    </source>
</reference>
<protein>
    <recommendedName>
        <fullName evidence="5">Outer membrane protein beta-barrel domain-containing protein</fullName>
    </recommendedName>
</protein>
<gene>
    <name evidence="1" type="ORF">DCO61_10630</name>
    <name evidence="2" type="ORF">LS64_009335</name>
</gene>
<dbReference type="EMBL" id="QBIU01000002">
    <property type="protein sequence ID" value="MWV70435.1"/>
    <property type="molecule type" value="Genomic_DNA"/>
</dbReference>
<name>A0A347VTZ2_9HELI</name>
<evidence type="ECO:0000313" key="4">
    <source>
        <dbReference type="Proteomes" id="UP000477070"/>
    </source>
</evidence>
<dbReference type="EMBL" id="JRMP02000016">
    <property type="protein sequence ID" value="TLD93019.1"/>
    <property type="molecule type" value="Genomic_DNA"/>
</dbReference>
<reference evidence="2 3" key="1">
    <citation type="journal article" date="2014" name="Genome Announc.">
        <title>Draft genome sequences of eight enterohepatic helicobacter species isolated from both laboratory and wild rodents.</title>
        <authorList>
            <person name="Sheh A."/>
            <person name="Shen Z."/>
            <person name="Fox J.G."/>
        </authorList>
    </citation>
    <scope>NUCLEOTIDE SEQUENCE [LARGE SCALE GENOMIC DNA]</scope>
    <source>
        <strain evidence="2 3">MIT 97-6194</strain>
    </source>
</reference>
<proteinExistence type="predicted"/>
<dbReference type="OrthoDB" id="5327291at2"/>
<keyword evidence="3" id="KW-1185">Reference proteome</keyword>